<dbReference type="InterPro" id="IPR051077">
    <property type="entry name" value="Ca-dependent_lectin"/>
</dbReference>
<accession>A0A9Q1CLN7</accession>
<dbReference type="EMBL" id="JAIZAY010000002">
    <property type="protein sequence ID" value="KAJ8047523.1"/>
    <property type="molecule type" value="Genomic_DNA"/>
</dbReference>
<reference evidence="3" key="1">
    <citation type="submission" date="2021-10" db="EMBL/GenBank/DDBJ databases">
        <title>Tropical sea cucumber genome reveals ecological adaptation and Cuvierian tubules defense mechanism.</title>
        <authorList>
            <person name="Chen T."/>
        </authorList>
    </citation>
    <scope>NUCLEOTIDE SEQUENCE</scope>
    <source>
        <strain evidence="3">Nanhai2018</strain>
        <tissue evidence="3">Muscle</tissue>
    </source>
</reference>
<feature type="chain" id="PRO_5040123793" evidence="2">
    <location>
        <begin position="25"/>
        <end position="303"/>
    </location>
</feature>
<dbReference type="PANTHER" id="PTHR24024:SF18">
    <property type="entry name" value="SHORT-CHAIN COLLAGEN C4-LIKE"/>
    <property type="match status" value="1"/>
</dbReference>
<sequence length="303" mass="32928">MERYQQFAFIVFLNFFISSRVLNGAMQEQFPRQKRHSDPLQEDTPPVAGIPSQNSILTTYYLGQCLLCPPGPPGAVGPPGVQGPPGRDGRDAVLFAGSVDHGGETQPPAPITPDGNVSFGAVYTRWGRITCPDEAELIYQGIMAGSHYSHPGGAADYLCLSKEPIFDNPQAGYQYQTYVYGTEYETGSSVLLQNLQDLEVPCAVCLAPSKTIALMVPGRNQCPQSQTRRWKLEYQGYIMSQHSSQPRTQHVCVDHEAEGISRTHGNHDGALLYHVESTCATGGGIPCPPYAEGFELTCAVCSL</sequence>
<keyword evidence="2" id="KW-0732">Signal</keyword>
<protein>
    <submittedName>
        <fullName evidence="3">Uncharacterized protein</fullName>
    </submittedName>
</protein>
<proteinExistence type="predicted"/>
<evidence type="ECO:0000256" key="2">
    <source>
        <dbReference type="SAM" id="SignalP"/>
    </source>
</evidence>
<comment type="caution">
    <text evidence="3">The sequence shown here is derived from an EMBL/GenBank/DDBJ whole genome shotgun (WGS) entry which is preliminary data.</text>
</comment>
<keyword evidence="4" id="KW-1185">Reference proteome</keyword>
<dbReference type="OrthoDB" id="6086925at2759"/>
<name>A0A9Q1CLN7_HOLLE</name>
<evidence type="ECO:0000313" key="3">
    <source>
        <dbReference type="EMBL" id="KAJ8047523.1"/>
    </source>
</evidence>
<feature type="signal peptide" evidence="2">
    <location>
        <begin position="1"/>
        <end position="24"/>
    </location>
</feature>
<dbReference type="GO" id="GO:0005615">
    <property type="term" value="C:extracellular space"/>
    <property type="evidence" value="ECO:0007669"/>
    <property type="project" value="TreeGrafter"/>
</dbReference>
<evidence type="ECO:0000256" key="1">
    <source>
        <dbReference type="SAM" id="MobiDB-lite"/>
    </source>
</evidence>
<feature type="region of interest" description="Disordered" evidence="1">
    <location>
        <begin position="29"/>
        <end position="49"/>
    </location>
</feature>
<gene>
    <name evidence="3" type="ORF">HOLleu_06549</name>
</gene>
<dbReference type="AlphaFoldDB" id="A0A9Q1CLN7"/>
<dbReference type="PANTHER" id="PTHR24024">
    <property type="entry name" value="PULMONARY SURFACTANT-ASSOCIATED PROTEIN A"/>
    <property type="match status" value="1"/>
</dbReference>
<dbReference type="Proteomes" id="UP001152320">
    <property type="component" value="Chromosome 2"/>
</dbReference>
<organism evidence="3 4">
    <name type="scientific">Holothuria leucospilota</name>
    <name type="common">Black long sea cucumber</name>
    <name type="synonym">Mertensiothuria leucospilota</name>
    <dbReference type="NCBI Taxonomy" id="206669"/>
    <lineage>
        <taxon>Eukaryota</taxon>
        <taxon>Metazoa</taxon>
        <taxon>Echinodermata</taxon>
        <taxon>Eleutherozoa</taxon>
        <taxon>Echinozoa</taxon>
        <taxon>Holothuroidea</taxon>
        <taxon>Aspidochirotacea</taxon>
        <taxon>Aspidochirotida</taxon>
        <taxon>Holothuriidae</taxon>
        <taxon>Holothuria</taxon>
    </lineage>
</organism>
<evidence type="ECO:0000313" key="4">
    <source>
        <dbReference type="Proteomes" id="UP001152320"/>
    </source>
</evidence>